<keyword evidence="6 7" id="KW-0472">Membrane</keyword>
<feature type="transmembrane region" description="Helical" evidence="7">
    <location>
        <begin position="67"/>
        <end position="86"/>
    </location>
</feature>
<evidence type="ECO:0000313" key="8">
    <source>
        <dbReference type="EMBL" id="PSR33913.1"/>
    </source>
</evidence>
<accession>A0A2T2XHE0</accession>
<evidence type="ECO:0000256" key="6">
    <source>
        <dbReference type="ARBA" id="ARBA00023136"/>
    </source>
</evidence>
<proteinExistence type="predicted"/>
<feature type="transmembrane region" description="Helical" evidence="7">
    <location>
        <begin position="231"/>
        <end position="250"/>
    </location>
</feature>
<evidence type="ECO:0000256" key="2">
    <source>
        <dbReference type="ARBA" id="ARBA00022448"/>
    </source>
</evidence>
<keyword evidence="2" id="KW-0813">Transport</keyword>
<feature type="transmembrane region" description="Helical" evidence="7">
    <location>
        <begin position="5"/>
        <end position="27"/>
    </location>
</feature>
<dbReference type="InterPro" id="IPR011701">
    <property type="entry name" value="MFS"/>
</dbReference>
<evidence type="ECO:0000256" key="5">
    <source>
        <dbReference type="ARBA" id="ARBA00022989"/>
    </source>
</evidence>
<gene>
    <name evidence="8" type="ORF">C7B46_07950</name>
</gene>
<feature type="transmembrane region" description="Helical" evidence="7">
    <location>
        <begin position="194"/>
        <end position="211"/>
    </location>
</feature>
<keyword evidence="3" id="KW-1003">Cell membrane</keyword>
<evidence type="ECO:0000256" key="3">
    <source>
        <dbReference type="ARBA" id="ARBA00022475"/>
    </source>
</evidence>
<evidence type="ECO:0008006" key="10">
    <source>
        <dbReference type="Google" id="ProtNLM"/>
    </source>
</evidence>
<dbReference type="Gene3D" id="1.20.1250.20">
    <property type="entry name" value="MFS general substrate transporter like domains"/>
    <property type="match status" value="2"/>
</dbReference>
<dbReference type="GO" id="GO:0022857">
    <property type="term" value="F:transmembrane transporter activity"/>
    <property type="evidence" value="ECO:0007669"/>
    <property type="project" value="InterPro"/>
</dbReference>
<evidence type="ECO:0000256" key="7">
    <source>
        <dbReference type="SAM" id="Phobius"/>
    </source>
</evidence>
<comment type="caution">
    <text evidence="8">The sequence shown here is derived from an EMBL/GenBank/DDBJ whole genome shotgun (WGS) entry which is preliminary data.</text>
</comment>
<keyword evidence="5 7" id="KW-1133">Transmembrane helix</keyword>
<feature type="transmembrane region" description="Helical" evidence="7">
    <location>
        <begin position="129"/>
        <end position="148"/>
    </location>
</feature>
<feature type="transmembrane region" description="Helical" evidence="7">
    <location>
        <begin position="348"/>
        <end position="368"/>
    </location>
</feature>
<comment type="subcellular location">
    <subcellularLocation>
        <location evidence="1">Cell membrane</location>
        <topology evidence="1">Multi-pass membrane protein</topology>
    </subcellularLocation>
</comment>
<reference evidence="8 9" key="1">
    <citation type="journal article" date="2014" name="BMC Genomics">
        <title>Comparison of environmental and isolate Sulfobacillus genomes reveals diverse carbon, sulfur, nitrogen, and hydrogen metabolisms.</title>
        <authorList>
            <person name="Justice N.B."/>
            <person name="Norman A."/>
            <person name="Brown C.T."/>
            <person name="Singh A."/>
            <person name="Thomas B.C."/>
            <person name="Banfield J.F."/>
        </authorList>
    </citation>
    <scope>NUCLEOTIDE SEQUENCE [LARGE SCALE GENOMIC DNA]</scope>
    <source>
        <strain evidence="8">AMDSBA4</strain>
    </source>
</reference>
<feature type="transmembrane region" description="Helical" evidence="7">
    <location>
        <begin position="262"/>
        <end position="282"/>
    </location>
</feature>
<dbReference type="Pfam" id="PF07690">
    <property type="entry name" value="MFS_1"/>
    <property type="match status" value="1"/>
</dbReference>
<feature type="transmembrane region" description="Helical" evidence="7">
    <location>
        <begin position="33"/>
        <end position="55"/>
    </location>
</feature>
<protein>
    <recommendedName>
        <fullName evidence="10">MFS transporter</fullName>
    </recommendedName>
</protein>
<name>A0A2T2XHE0_9FIRM</name>
<keyword evidence="4 7" id="KW-0812">Transmembrane</keyword>
<dbReference type="EMBL" id="PXYW01000015">
    <property type="protein sequence ID" value="PSR33913.1"/>
    <property type="molecule type" value="Genomic_DNA"/>
</dbReference>
<dbReference type="InterPro" id="IPR050171">
    <property type="entry name" value="MFS_Transporters"/>
</dbReference>
<dbReference type="InterPro" id="IPR036259">
    <property type="entry name" value="MFS_trans_sf"/>
</dbReference>
<evidence type="ECO:0000256" key="1">
    <source>
        <dbReference type="ARBA" id="ARBA00004651"/>
    </source>
</evidence>
<dbReference type="PANTHER" id="PTHR23517">
    <property type="entry name" value="RESISTANCE PROTEIN MDTM, PUTATIVE-RELATED-RELATED"/>
    <property type="match status" value="1"/>
</dbReference>
<evidence type="ECO:0000256" key="4">
    <source>
        <dbReference type="ARBA" id="ARBA00022692"/>
    </source>
</evidence>
<dbReference type="GO" id="GO:0005886">
    <property type="term" value="C:plasma membrane"/>
    <property type="evidence" value="ECO:0007669"/>
    <property type="project" value="UniProtKB-SubCell"/>
</dbReference>
<sequence>MRTGVLIASAIEAFFLLALMGYGPLYLHQELGAGYFLASMAAALPALATFAASLTWGQIARRMGLKVLTVIGLIGYLGLGLAIMVTRSPIDYIVGVSVMTLFSSALAPATLAFLTQFGGDMGQRLAKRLQWQSSGWMAGGLLGGYIFGLSGHSYVYLMLSLAMALVLPLILILRDPSKISIPVQEHHRSRHPHPAAILLVVLPFFLAYSGNEGFFTNFGLYLRLLGIPTEWVGWSAAISTGLGWLVALRIGYWADRWGGKAILTWVLLVYAVLYVVMSLAPWPPIVVGAFSMPLYPLLNIGVQRAAAESVPPDAHGSAMGVINGASGLATFIGGTLIGEVDNAWGPHIMPWTAAALVTIGLVVALIVYRKPKSPRP</sequence>
<organism evidence="8 9">
    <name type="scientific">Sulfobacillus benefaciens</name>
    <dbReference type="NCBI Taxonomy" id="453960"/>
    <lineage>
        <taxon>Bacteria</taxon>
        <taxon>Bacillati</taxon>
        <taxon>Bacillota</taxon>
        <taxon>Clostridia</taxon>
        <taxon>Eubacteriales</taxon>
        <taxon>Clostridiales Family XVII. Incertae Sedis</taxon>
        <taxon>Sulfobacillus</taxon>
    </lineage>
</organism>
<feature type="transmembrane region" description="Helical" evidence="7">
    <location>
        <begin position="154"/>
        <end position="173"/>
    </location>
</feature>
<dbReference type="Proteomes" id="UP000242972">
    <property type="component" value="Unassembled WGS sequence"/>
</dbReference>
<feature type="transmembrane region" description="Helical" evidence="7">
    <location>
        <begin position="92"/>
        <end position="117"/>
    </location>
</feature>
<dbReference type="SUPFAM" id="SSF103473">
    <property type="entry name" value="MFS general substrate transporter"/>
    <property type="match status" value="1"/>
</dbReference>
<evidence type="ECO:0000313" key="9">
    <source>
        <dbReference type="Proteomes" id="UP000242972"/>
    </source>
</evidence>
<dbReference type="AlphaFoldDB" id="A0A2T2XHE0"/>